<feature type="non-terminal residue" evidence="2">
    <location>
        <position position="1"/>
    </location>
</feature>
<evidence type="ECO:0000313" key="3">
    <source>
        <dbReference type="Proteomes" id="UP000054359"/>
    </source>
</evidence>
<keyword evidence="3" id="KW-1185">Reference proteome</keyword>
<organism evidence="2 3">
    <name type="scientific">Stegodyphus mimosarum</name>
    <name type="common">African social velvet spider</name>
    <dbReference type="NCBI Taxonomy" id="407821"/>
    <lineage>
        <taxon>Eukaryota</taxon>
        <taxon>Metazoa</taxon>
        <taxon>Ecdysozoa</taxon>
        <taxon>Arthropoda</taxon>
        <taxon>Chelicerata</taxon>
        <taxon>Arachnida</taxon>
        <taxon>Araneae</taxon>
        <taxon>Araneomorphae</taxon>
        <taxon>Entelegynae</taxon>
        <taxon>Eresoidea</taxon>
        <taxon>Eresidae</taxon>
        <taxon>Stegodyphus</taxon>
    </lineage>
</organism>
<protein>
    <submittedName>
        <fullName evidence="2">Uncharacterized protein</fullName>
    </submittedName>
</protein>
<evidence type="ECO:0000313" key="2">
    <source>
        <dbReference type="EMBL" id="KFM61623.1"/>
    </source>
</evidence>
<dbReference type="EMBL" id="KK114060">
    <property type="protein sequence ID" value="KFM61623.1"/>
    <property type="molecule type" value="Genomic_DNA"/>
</dbReference>
<keyword evidence="1" id="KW-0812">Transmembrane</keyword>
<proteinExistence type="predicted"/>
<feature type="non-terminal residue" evidence="2">
    <location>
        <position position="37"/>
    </location>
</feature>
<reference evidence="2 3" key="1">
    <citation type="submission" date="2013-11" db="EMBL/GenBank/DDBJ databases">
        <title>Genome sequencing of Stegodyphus mimosarum.</title>
        <authorList>
            <person name="Bechsgaard J."/>
        </authorList>
    </citation>
    <scope>NUCLEOTIDE SEQUENCE [LARGE SCALE GENOMIC DNA]</scope>
</reference>
<dbReference type="Proteomes" id="UP000054359">
    <property type="component" value="Unassembled WGS sequence"/>
</dbReference>
<accession>A0A087T934</accession>
<dbReference type="AlphaFoldDB" id="A0A087T934"/>
<keyword evidence="1" id="KW-1133">Transmembrane helix</keyword>
<evidence type="ECO:0000256" key="1">
    <source>
        <dbReference type="SAM" id="Phobius"/>
    </source>
</evidence>
<feature type="transmembrane region" description="Helical" evidence="1">
    <location>
        <begin position="16"/>
        <end position="36"/>
    </location>
</feature>
<sequence length="37" mass="4320">CPGAAFNIFFRSVENVFYTSICWIIVLNFNIEFSLIM</sequence>
<name>A0A087T934_STEMI</name>
<keyword evidence="1" id="KW-0472">Membrane</keyword>
<gene>
    <name evidence="2" type="ORF">X975_05063</name>
</gene>